<dbReference type="Pfam" id="PF01168">
    <property type="entry name" value="Ala_racemase_N"/>
    <property type="match status" value="1"/>
</dbReference>
<keyword evidence="4" id="KW-0413">Isomerase</keyword>
<dbReference type="EC" id="5.1.1.1" evidence="4"/>
<organism evidence="4">
    <name type="scientific">Roseihalotalea indica</name>
    <dbReference type="NCBI Taxonomy" id="2867963"/>
    <lineage>
        <taxon>Bacteria</taxon>
        <taxon>Pseudomonadati</taxon>
        <taxon>Bacteroidota</taxon>
        <taxon>Cytophagia</taxon>
        <taxon>Cytophagales</taxon>
        <taxon>Catalimonadaceae</taxon>
        <taxon>Roseihalotalea</taxon>
    </lineage>
</organism>
<dbReference type="InterPro" id="IPR026956">
    <property type="entry name" value="D-ser_dehydrat-like_dom"/>
</dbReference>
<proteinExistence type="inferred from homology"/>
<dbReference type="EMBL" id="CP120682">
    <property type="protein sequence ID" value="WKN36538.1"/>
    <property type="molecule type" value="Genomic_DNA"/>
</dbReference>
<dbReference type="InterPro" id="IPR051466">
    <property type="entry name" value="D-amino_acid_metab_enzyme"/>
</dbReference>
<dbReference type="GO" id="GO:0008721">
    <property type="term" value="F:D-serine ammonia-lyase activity"/>
    <property type="evidence" value="ECO:0007669"/>
    <property type="project" value="TreeGrafter"/>
</dbReference>
<comment type="similarity">
    <text evidence="1">Belongs to the DSD1 family.</text>
</comment>
<dbReference type="InterPro" id="IPR001608">
    <property type="entry name" value="Ala_racemase_N"/>
</dbReference>
<evidence type="ECO:0000313" key="4">
    <source>
        <dbReference type="EMBL" id="WKN36538.1"/>
    </source>
</evidence>
<dbReference type="SMART" id="SM01119">
    <property type="entry name" value="D-ser_dehydrat"/>
    <property type="match status" value="1"/>
</dbReference>
<gene>
    <name evidence="4" type="ORF">K4G66_29690</name>
</gene>
<feature type="domain" description="D-serine dehydratase-like" evidence="3">
    <location>
        <begin position="248"/>
        <end position="355"/>
    </location>
</feature>
<dbReference type="SUPFAM" id="SSF51419">
    <property type="entry name" value="PLP-binding barrel"/>
    <property type="match status" value="1"/>
</dbReference>
<dbReference type="GO" id="GO:0036088">
    <property type="term" value="P:D-serine catabolic process"/>
    <property type="evidence" value="ECO:0007669"/>
    <property type="project" value="TreeGrafter"/>
</dbReference>
<dbReference type="GO" id="GO:0008784">
    <property type="term" value="F:alanine racemase activity"/>
    <property type="evidence" value="ECO:0007669"/>
    <property type="project" value="UniProtKB-EC"/>
</dbReference>
<dbReference type="Pfam" id="PF14031">
    <property type="entry name" value="D-ser_dehydrat"/>
    <property type="match status" value="1"/>
</dbReference>
<sequence>MKITEPTLLIDVLRCRANIHRMAEKARKHGLKLKPHFKTHQSAQIGEWFREEGVNGITVTSVKMASYFADHGWDDITIAFPVNILQASAINALAERVQLTVFINSIYTANLLGNGLKKPVRVRVEIDTGNQRTGIPSSQKGEITQLLEAISAQKLLDLQGFYVHPGHTYQARSQQEVKAIYESTREQLVELQELMEAKFGRLSIAIGDTPSASLVDSWEGVDQMHPGNFVFYDLMQQQIGACDFSEIAVCMACPIVEKQAERQELIIHGGAVHFSKDRLTASDGQVYFGQVARLSESGWSNQISDCYVKALSQEHGIVRVSPAYFEEVQVGDVIGVLPVHSCLTANLMKEYQTLEGEKLSMM</sequence>
<accession>A0AA49GLU8</accession>
<evidence type="ECO:0000259" key="3">
    <source>
        <dbReference type="SMART" id="SM01119"/>
    </source>
</evidence>
<keyword evidence="2" id="KW-0456">Lyase</keyword>
<evidence type="ECO:0000256" key="2">
    <source>
        <dbReference type="ARBA" id="ARBA00023239"/>
    </source>
</evidence>
<dbReference type="Gene3D" id="2.40.37.20">
    <property type="entry name" value="D-serine dehydratase-like domain"/>
    <property type="match status" value="1"/>
</dbReference>
<name>A0AA49GLU8_9BACT</name>
<protein>
    <submittedName>
        <fullName evidence="4">Alanine racemase</fullName>
        <ecNumber evidence="4">5.1.1.1</ecNumber>
    </submittedName>
</protein>
<reference evidence="4" key="1">
    <citation type="journal article" date="2023" name="Comput. Struct. Biotechnol. J.">
        <title>Discovery of a novel marine Bacteroidetes with a rich repertoire of carbohydrate-active enzymes.</title>
        <authorList>
            <person name="Chen B."/>
            <person name="Liu G."/>
            <person name="Chen Q."/>
            <person name="Wang H."/>
            <person name="Liu L."/>
            <person name="Tang K."/>
        </authorList>
    </citation>
    <scope>NUCLEOTIDE SEQUENCE</scope>
    <source>
        <strain evidence="4">TK19036</strain>
    </source>
</reference>
<dbReference type="PANTHER" id="PTHR28004">
    <property type="entry name" value="ZGC:162816-RELATED"/>
    <property type="match status" value="1"/>
</dbReference>
<reference evidence="4" key="2">
    <citation type="journal article" date="2024" name="Antonie Van Leeuwenhoek">
        <title>Roseihalotalea indica gen. nov., sp. nov., a halophilic Bacteroidetes from mesopelagic Southwest Indian Ocean with higher carbohydrate metabolic potential.</title>
        <authorList>
            <person name="Chen B."/>
            <person name="Zhang M."/>
            <person name="Lin D."/>
            <person name="Ye J."/>
            <person name="Tang K."/>
        </authorList>
    </citation>
    <scope>NUCLEOTIDE SEQUENCE</scope>
    <source>
        <strain evidence="4">TK19036</strain>
    </source>
</reference>
<dbReference type="InterPro" id="IPR042208">
    <property type="entry name" value="D-ser_dehydrat-like_sf"/>
</dbReference>
<dbReference type="InterPro" id="IPR029066">
    <property type="entry name" value="PLP-binding_barrel"/>
</dbReference>
<dbReference type="AlphaFoldDB" id="A0AA49GLU8"/>
<dbReference type="PANTHER" id="PTHR28004:SF2">
    <property type="entry name" value="D-SERINE DEHYDRATASE"/>
    <property type="match status" value="1"/>
</dbReference>
<evidence type="ECO:0000256" key="1">
    <source>
        <dbReference type="ARBA" id="ARBA00005323"/>
    </source>
</evidence>
<dbReference type="Gene3D" id="3.20.20.10">
    <property type="entry name" value="Alanine racemase"/>
    <property type="match status" value="1"/>
</dbReference>